<feature type="compositionally biased region" description="Basic and acidic residues" evidence="1">
    <location>
        <begin position="97"/>
        <end position="109"/>
    </location>
</feature>
<feature type="compositionally biased region" description="Low complexity" evidence="1">
    <location>
        <begin position="196"/>
        <end position="207"/>
    </location>
</feature>
<feature type="compositionally biased region" description="Basic and acidic residues" evidence="1">
    <location>
        <begin position="450"/>
        <end position="479"/>
    </location>
</feature>
<evidence type="ECO:0000256" key="2">
    <source>
        <dbReference type="SAM" id="Phobius"/>
    </source>
</evidence>
<keyword evidence="2" id="KW-0812">Transmembrane</keyword>
<reference evidence="3 4" key="1">
    <citation type="journal article" date="2024" name="Commun. Biol.">
        <title>Comparative genomic analysis of thermophilic fungi reveals convergent evolutionary adaptations and gene losses.</title>
        <authorList>
            <person name="Steindorff A.S."/>
            <person name="Aguilar-Pontes M.V."/>
            <person name="Robinson A.J."/>
            <person name="Andreopoulos B."/>
            <person name="LaButti K."/>
            <person name="Kuo A."/>
            <person name="Mondo S."/>
            <person name="Riley R."/>
            <person name="Otillar R."/>
            <person name="Haridas S."/>
            <person name="Lipzen A."/>
            <person name="Grimwood J."/>
            <person name="Schmutz J."/>
            <person name="Clum A."/>
            <person name="Reid I.D."/>
            <person name="Moisan M.C."/>
            <person name="Butler G."/>
            <person name="Nguyen T.T.M."/>
            <person name="Dewar K."/>
            <person name="Conant G."/>
            <person name="Drula E."/>
            <person name="Henrissat B."/>
            <person name="Hansel C."/>
            <person name="Singer S."/>
            <person name="Hutchinson M.I."/>
            <person name="de Vries R.P."/>
            <person name="Natvig D.O."/>
            <person name="Powell A.J."/>
            <person name="Tsang A."/>
            <person name="Grigoriev I.V."/>
        </authorList>
    </citation>
    <scope>NUCLEOTIDE SEQUENCE [LARGE SCALE GENOMIC DNA]</scope>
    <source>
        <strain evidence="3 4">CBS 494.80</strain>
    </source>
</reference>
<keyword evidence="4" id="KW-1185">Reference proteome</keyword>
<proteinExistence type="predicted"/>
<dbReference type="Proteomes" id="UP001595075">
    <property type="component" value="Unassembled WGS sequence"/>
</dbReference>
<feature type="compositionally biased region" description="Low complexity" evidence="1">
    <location>
        <begin position="751"/>
        <end position="765"/>
    </location>
</feature>
<name>A0ABR4CRS5_9HELO</name>
<feature type="region of interest" description="Disordered" evidence="1">
    <location>
        <begin position="44"/>
        <end position="283"/>
    </location>
</feature>
<feature type="compositionally biased region" description="Polar residues" evidence="1">
    <location>
        <begin position="215"/>
        <end position="237"/>
    </location>
</feature>
<dbReference type="EMBL" id="JAZHXI010000004">
    <property type="protein sequence ID" value="KAL2072708.1"/>
    <property type="molecule type" value="Genomic_DNA"/>
</dbReference>
<feature type="region of interest" description="Disordered" evidence="1">
    <location>
        <begin position="1"/>
        <end position="31"/>
    </location>
</feature>
<organism evidence="3 4">
    <name type="scientific">Oculimacula yallundae</name>
    <dbReference type="NCBI Taxonomy" id="86028"/>
    <lineage>
        <taxon>Eukaryota</taxon>
        <taxon>Fungi</taxon>
        <taxon>Dikarya</taxon>
        <taxon>Ascomycota</taxon>
        <taxon>Pezizomycotina</taxon>
        <taxon>Leotiomycetes</taxon>
        <taxon>Helotiales</taxon>
        <taxon>Ploettnerulaceae</taxon>
        <taxon>Oculimacula</taxon>
    </lineage>
</organism>
<feature type="compositionally biased region" description="Acidic residues" evidence="1">
    <location>
        <begin position="80"/>
        <end position="96"/>
    </location>
</feature>
<feature type="compositionally biased region" description="Polar residues" evidence="1">
    <location>
        <begin position="51"/>
        <end position="67"/>
    </location>
</feature>
<feature type="region of interest" description="Disordered" evidence="1">
    <location>
        <begin position="587"/>
        <end position="784"/>
    </location>
</feature>
<gene>
    <name evidence="3" type="ORF">VTL71DRAFT_12051</name>
</gene>
<feature type="compositionally biased region" description="Acidic residues" evidence="1">
    <location>
        <begin position="700"/>
        <end position="744"/>
    </location>
</feature>
<evidence type="ECO:0000313" key="4">
    <source>
        <dbReference type="Proteomes" id="UP001595075"/>
    </source>
</evidence>
<keyword evidence="2" id="KW-0472">Membrane</keyword>
<feature type="compositionally biased region" description="Polar residues" evidence="1">
    <location>
        <begin position="160"/>
        <end position="178"/>
    </location>
</feature>
<evidence type="ECO:0000256" key="1">
    <source>
        <dbReference type="SAM" id="MobiDB-lite"/>
    </source>
</evidence>
<feature type="compositionally biased region" description="Acidic residues" evidence="1">
    <location>
        <begin position="675"/>
        <end position="689"/>
    </location>
</feature>
<evidence type="ECO:0000313" key="3">
    <source>
        <dbReference type="EMBL" id="KAL2072708.1"/>
    </source>
</evidence>
<sequence length="1077" mass="116365">MASPKEKIMIRVTPPKAKRALSPTLPELPYSSPYAAVSSIAEDRAAKRQRIASSASQDSDENGQNALGISFGEPVAEQSIIEDEGDEEGIEEMAESEEAKDKKGKKVEIADSQDLDDLDDSDDFNDDLEDVDEVDEETGGDEEDSSSEEDEDNEEEVSRATENNFVPVNPVQSVNPATPTKPAKKRTPLPNGRPGSILSSSDSSQYSNPRRRSKLNSASASASERGSTSNPTKQTPFPTGKPRSVRSVSSSSEETNLPHGSKLISVPTLASGSGSSSNWKSDDVKRRLSNGKYFFSLHEIKSIARWIRMHRSYRITTHKEDFNDLLTFLGFAEDNLSAKEKQSLRAKLRSKMAYLYSMMLKSGAIPDGMEEYESSGSNVIHPLAFAEWTRMWFKKGWDGSLNKPDQATYEAVMNEPDDDEDIAAEMEQGSEKVVEKGNIKIIGKGKGKAKVQDEDAEVRPSDKGKGKGKAKAQDDDLKVHKPASRLSSVETGALRAEEERPAAPISHHDDNYDGIEIFVVEEDPLPTANPPPTPTPPKNDFSEARNWDTYLLNKEIIDAQDWNHRIMIAQNLGHDLKDVAALYPDSDPFPGYEAPARQESEDSDVSRGISKDVVDSIGSGSGNSATATKKAPVLQSHSSVSSVGTDGTGMAKGSKGVKTSARRVSDKSIDIGSLDSDDGNDDVEREEDVAPGLESAGIELPDEEDDVMGDDEMDEEDGDEDLASDDLTEVDQGIDEDSEEDIDMETPIKEGQSSQASGVSAASKSRNLSTEPGMAGPSTPRRAIGRLSMTPGSKTPGTPSYAAYCSHVTSQPAKSFSSNRLFCTIATMRSTMSMSRLALIVAFFLLFCVQSALGLPAIAPSFSSSTIKSTSNYTAPLSGNISLYNDASQIPAGYDIVDPRFTGSFFGIPVDHIGTIESLVHQLDSDPTNDFSLSALLADFAAKDAIAASNVTTRSTSYVNHVQCSGPPNQHWTPASTIAIAASINILSQSKLNLHLPKNSCASISCSHSSGIFACNDNIYPITHPLAQYGDMALDLRNQCSRRKNDISEFVTLGQAFDDGGFSVSILRTDCKKLSKK</sequence>
<accession>A0ABR4CRS5</accession>
<comment type="caution">
    <text evidence="3">The sequence shown here is derived from an EMBL/GenBank/DDBJ whole genome shotgun (WGS) entry which is preliminary data.</text>
</comment>
<keyword evidence="2" id="KW-1133">Transmembrane helix</keyword>
<feature type="transmembrane region" description="Helical" evidence="2">
    <location>
        <begin position="837"/>
        <end position="859"/>
    </location>
</feature>
<feature type="compositionally biased region" description="Acidic residues" evidence="1">
    <location>
        <begin position="111"/>
        <end position="155"/>
    </location>
</feature>
<feature type="region of interest" description="Disordered" evidence="1">
    <location>
        <begin position="443"/>
        <end position="510"/>
    </location>
</feature>
<protein>
    <submittedName>
        <fullName evidence="3">Uncharacterized protein</fullName>
    </submittedName>
</protein>
<feature type="compositionally biased region" description="Basic and acidic residues" evidence="1">
    <location>
        <begin position="495"/>
        <end position="510"/>
    </location>
</feature>
<feature type="compositionally biased region" description="Low complexity" evidence="1">
    <location>
        <begin position="245"/>
        <end position="254"/>
    </location>
</feature>